<comment type="similarity">
    <text evidence="1">Belongs to the short-chain dehydrogenases/reductases (SDR) family.</text>
</comment>
<dbReference type="EMBL" id="VZPO01000007">
    <property type="protein sequence ID" value="KAB0502584.1"/>
    <property type="molecule type" value="Genomic_DNA"/>
</dbReference>
<reference evidence="3" key="2">
    <citation type="submission" date="2016-10" db="EMBL/GenBank/DDBJ databases">
        <authorList>
            <person name="de Groot N.N."/>
        </authorList>
    </citation>
    <scope>NUCLEOTIDE SEQUENCE [LARGE SCALE GENOMIC DNA]</scope>
    <source>
        <strain evidence="3">BS3782</strain>
    </source>
</reference>
<organism evidence="3 4">
    <name type="scientific">Pseudomonas lini</name>
    <dbReference type="NCBI Taxonomy" id="163011"/>
    <lineage>
        <taxon>Bacteria</taxon>
        <taxon>Pseudomonadati</taxon>
        <taxon>Pseudomonadota</taxon>
        <taxon>Gammaproteobacteria</taxon>
        <taxon>Pseudomonadales</taxon>
        <taxon>Pseudomonadaceae</taxon>
        <taxon>Pseudomonas</taxon>
    </lineage>
</organism>
<dbReference type="Pfam" id="PF13561">
    <property type="entry name" value="adh_short_C2"/>
    <property type="match status" value="1"/>
</dbReference>
<gene>
    <name evidence="2" type="ORF">F7R14_18195</name>
    <name evidence="3" type="ORF">SAMN04490191_3766</name>
</gene>
<dbReference type="PATRIC" id="fig|163011.3.peg.1253"/>
<evidence type="ECO:0000313" key="2">
    <source>
        <dbReference type="EMBL" id="KAB0502584.1"/>
    </source>
</evidence>
<accession>A0A0J6KG76</accession>
<dbReference type="EMBL" id="LT629746">
    <property type="protein sequence ID" value="SDT28172.1"/>
    <property type="molecule type" value="Genomic_DNA"/>
</dbReference>
<name>A0A0J6KG76_9PSED</name>
<dbReference type="AlphaFoldDB" id="A0A0J6KG76"/>
<dbReference type="Gene3D" id="3.40.50.720">
    <property type="entry name" value="NAD(P)-binding Rossmann-like Domain"/>
    <property type="match status" value="1"/>
</dbReference>
<sequence>MDLKINGKVAVITAASAGLGKNIAHALAAEGVHVVLFARSADKLTALAQEITAKHGVRAVAVPGDMRVAADVKRLADTVNATFNGTDILVLNTGRAPNPLRATLDETEEERWQEAYQNQLWGTIQVAKEMVPQMLKKQWGRVIAITSASVKQPMPHHSLSTVFRAGVTAYMKHLANEVGSCGITVNCVAPALIDTSHRTGTAAYTPEQAEARRKLTPLGRMGEQDEVCGVVAFLASTQAGFITGSSISVDGGMIGSLL</sequence>
<dbReference type="PANTHER" id="PTHR42879:SF6">
    <property type="entry name" value="NADPH-DEPENDENT REDUCTASE BACG"/>
    <property type="match status" value="1"/>
</dbReference>
<dbReference type="PRINTS" id="PR00081">
    <property type="entry name" value="GDHRDH"/>
</dbReference>
<dbReference type="RefSeq" id="WP_048392916.1">
    <property type="nucleotide sequence ID" value="NZ_JYLB01000001.1"/>
</dbReference>
<dbReference type="InterPro" id="IPR050259">
    <property type="entry name" value="SDR"/>
</dbReference>
<evidence type="ECO:0000313" key="3">
    <source>
        <dbReference type="EMBL" id="SDT28172.1"/>
    </source>
</evidence>
<dbReference type="SUPFAM" id="SSF51735">
    <property type="entry name" value="NAD(P)-binding Rossmann-fold domains"/>
    <property type="match status" value="1"/>
</dbReference>
<dbReference type="Proteomes" id="UP000434925">
    <property type="component" value="Unassembled WGS sequence"/>
</dbReference>
<dbReference type="Proteomes" id="UP000182814">
    <property type="component" value="Chromosome I"/>
</dbReference>
<dbReference type="FunFam" id="3.40.50.720:FF:000084">
    <property type="entry name" value="Short-chain dehydrogenase reductase"/>
    <property type="match status" value="1"/>
</dbReference>
<evidence type="ECO:0000313" key="4">
    <source>
        <dbReference type="Proteomes" id="UP000182814"/>
    </source>
</evidence>
<protein>
    <submittedName>
        <fullName evidence="3">3-oxoacyl-[acyl-carrier protein] reductase</fullName>
    </submittedName>
    <submittedName>
        <fullName evidence="2">SDR family oxidoreductase</fullName>
    </submittedName>
</protein>
<evidence type="ECO:0000256" key="1">
    <source>
        <dbReference type="ARBA" id="ARBA00006484"/>
    </source>
</evidence>
<reference evidence="2 5" key="3">
    <citation type="submission" date="2019-09" db="EMBL/GenBank/DDBJ databases">
        <title>Draft genome sequences of 48 bacterial type strains from the CCUG.</title>
        <authorList>
            <person name="Tunovic T."/>
            <person name="Pineiro-Iglesias B."/>
            <person name="Unosson C."/>
            <person name="Inganas E."/>
            <person name="Ohlen M."/>
            <person name="Cardew S."/>
            <person name="Jensie-Markopoulos S."/>
            <person name="Salva-Serra F."/>
            <person name="Jaen-Luchoro D."/>
            <person name="Karlsson R."/>
            <person name="Svensson-Stadler L."/>
            <person name="Chun J."/>
            <person name="Moore E."/>
        </authorList>
    </citation>
    <scope>NUCLEOTIDE SEQUENCE [LARGE SCALE GENOMIC DNA]</scope>
    <source>
        <strain evidence="2 5">CCUG 51522</strain>
    </source>
</reference>
<dbReference type="PANTHER" id="PTHR42879">
    <property type="entry name" value="3-OXOACYL-(ACYL-CARRIER-PROTEIN) REDUCTASE"/>
    <property type="match status" value="1"/>
</dbReference>
<proteinExistence type="inferred from homology"/>
<reference evidence="4" key="1">
    <citation type="submission" date="2016-10" db="EMBL/GenBank/DDBJ databases">
        <authorList>
            <person name="Varghese N."/>
            <person name="Submissions S."/>
        </authorList>
    </citation>
    <scope>NUCLEOTIDE SEQUENCE [LARGE SCALE GENOMIC DNA]</scope>
    <source>
        <strain evidence="4">BS3782</strain>
    </source>
</reference>
<dbReference type="InterPro" id="IPR002347">
    <property type="entry name" value="SDR_fam"/>
</dbReference>
<evidence type="ECO:0000313" key="5">
    <source>
        <dbReference type="Proteomes" id="UP000434925"/>
    </source>
</evidence>
<dbReference type="InterPro" id="IPR036291">
    <property type="entry name" value="NAD(P)-bd_dom_sf"/>
</dbReference>
<keyword evidence="4" id="KW-1185">Reference proteome</keyword>